<reference evidence="2 3" key="1">
    <citation type="submission" date="2018-06" db="EMBL/GenBank/DDBJ databases">
        <title>Freshwater and sediment microbial communities from various areas in North America, analyzing microbe dynamics in response to fracking.</title>
        <authorList>
            <person name="Lamendella R."/>
        </authorList>
    </citation>
    <scope>NUCLEOTIDE SEQUENCE [LARGE SCALE GENOMIC DNA]</scope>
    <source>
        <strain evidence="2 3">97B</strain>
    </source>
</reference>
<sequence>MVFLLFSVELIIFIGGLYGLSIHETTLQFIIFTGLIVLSVIMFLSTIAYYQRKKHKRERTNDCWDCAIYSPDCLPLPRGKKFDCDSPDCDCTPDCSP</sequence>
<dbReference type="RefSeq" id="WP_113970967.1">
    <property type="nucleotide sequence ID" value="NZ_QNRJ01000021.1"/>
</dbReference>
<evidence type="ECO:0000313" key="2">
    <source>
        <dbReference type="EMBL" id="RBP01112.1"/>
    </source>
</evidence>
<evidence type="ECO:0000313" key="3">
    <source>
        <dbReference type="Proteomes" id="UP000252118"/>
    </source>
</evidence>
<organism evidence="2 3">
    <name type="scientific">Rossellomorea aquimaris</name>
    <dbReference type="NCBI Taxonomy" id="189382"/>
    <lineage>
        <taxon>Bacteria</taxon>
        <taxon>Bacillati</taxon>
        <taxon>Bacillota</taxon>
        <taxon>Bacilli</taxon>
        <taxon>Bacillales</taxon>
        <taxon>Bacillaceae</taxon>
        <taxon>Rossellomorea</taxon>
    </lineage>
</organism>
<name>A0A366EFE3_9BACI</name>
<comment type="caution">
    <text evidence="2">The sequence shown here is derived from an EMBL/GenBank/DDBJ whole genome shotgun (WGS) entry which is preliminary data.</text>
</comment>
<dbReference type="Proteomes" id="UP000252118">
    <property type="component" value="Unassembled WGS sequence"/>
</dbReference>
<gene>
    <name evidence="2" type="ORF">DET59_12120</name>
</gene>
<evidence type="ECO:0000256" key="1">
    <source>
        <dbReference type="SAM" id="Phobius"/>
    </source>
</evidence>
<dbReference type="EMBL" id="QNRJ01000021">
    <property type="protein sequence ID" value="RBP01112.1"/>
    <property type="molecule type" value="Genomic_DNA"/>
</dbReference>
<accession>A0A366EFE3</accession>
<protein>
    <submittedName>
        <fullName evidence="2">Uncharacterized protein</fullName>
    </submittedName>
</protein>
<keyword evidence="1" id="KW-1133">Transmembrane helix</keyword>
<proteinExistence type="predicted"/>
<keyword evidence="1" id="KW-0812">Transmembrane</keyword>
<feature type="transmembrane region" description="Helical" evidence="1">
    <location>
        <begin position="29"/>
        <end position="50"/>
    </location>
</feature>
<keyword evidence="1" id="KW-0472">Membrane</keyword>
<dbReference type="AlphaFoldDB" id="A0A366EFE3"/>